<gene>
    <name evidence="1" type="ORF">TL08_05050</name>
</gene>
<dbReference type="AlphaFoldDB" id="A0AAC9HMA8"/>
<protein>
    <submittedName>
        <fullName evidence="1">Uncharacterized protein</fullName>
    </submittedName>
</protein>
<dbReference type="RefSeq" id="WP_069846947.1">
    <property type="nucleotide sequence ID" value="NZ_CP014859.1"/>
</dbReference>
<dbReference type="GO" id="GO:0016746">
    <property type="term" value="F:acyltransferase activity"/>
    <property type="evidence" value="ECO:0007669"/>
    <property type="project" value="InterPro"/>
</dbReference>
<accession>A0AAC9HMA8</accession>
<dbReference type="InterPro" id="IPR016039">
    <property type="entry name" value="Thiolase-like"/>
</dbReference>
<reference evidence="2" key="1">
    <citation type="submission" date="2016-03" db="EMBL/GenBank/DDBJ databases">
        <title>Complete genome sequence of the type strain Actinoalloteichus hymeniacidonis DSM 45092.</title>
        <authorList>
            <person name="Schaffert L."/>
            <person name="Albersmeier A."/>
            <person name="Winkler A."/>
            <person name="Kalinowski J."/>
            <person name="Zotchev S."/>
            <person name="Ruckert C."/>
        </authorList>
    </citation>
    <scope>NUCLEOTIDE SEQUENCE [LARGE SCALE GENOMIC DNA]</scope>
    <source>
        <strain evidence="2">HPA177(T) (DSM 45092(T))</strain>
    </source>
</reference>
<dbReference type="Gene3D" id="3.40.47.10">
    <property type="match status" value="1"/>
</dbReference>
<dbReference type="KEGG" id="ahm:TL08_05050"/>
<evidence type="ECO:0000313" key="1">
    <source>
        <dbReference type="EMBL" id="AOS61838.1"/>
    </source>
</evidence>
<evidence type="ECO:0000313" key="2">
    <source>
        <dbReference type="Proteomes" id="UP000095210"/>
    </source>
</evidence>
<organism evidence="1 2">
    <name type="scientific">Actinoalloteichus hymeniacidonis</name>
    <dbReference type="NCBI Taxonomy" id="340345"/>
    <lineage>
        <taxon>Bacteria</taxon>
        <taxon>Bacillati</taxon>
        <taxon>Actinomycetota</taxon>
        <taxon>Actinomycetes</taxon>
        <taxon>Pseudonocardiales</taxon>
        <taxon>Pseudonocardiaceae</taxon>
        <taxon>Actinoalloteichus</taxon>
    </lineage>
</organism>
<dbReference type="Proteomes" id="UP000095210">
    <property type="component" value="Chromosome"/>
</dbReference>
<proteinExistence type="predicted"/>
<keyword evidence="2" id="KW-1185">Reference proteome</keyword>
<dbReference type="EMBL" id="CP014859">
    <property type="protein sequence ID" value="AOS61838.1"/>
    <property type="molecule type" value="Genomic_DNA"/>
</dbReference>
<sequence length="190" mass="20010">MTHPHESTSIEELLARSQDTLTTLGTVRLTRPATAPPPRRIPSFYADPASWTVLAAVDRLIEGRPDVLQAARTTALILISTYSTVSTMSAIAAAVPSGRVSPLRFAGANAGGPLSLVCMVHGLRGPTLVLTTEPAEGVPAAVTMARHWLRTASVSHVVLAVHDHDPQRGHHVHGVLIEAARGLRPAGAGR</sequence>
<name>A0AAC9HMA8_9PSEU</name>